<protein>
    <submittedName>
        <fullName evidence="1">Uncharacterized protein</fullName>
    </submittedName>
</protein>
<accession>A0ABU5QR62</accession>
<reference evidence="1 2" key="1">
    <citation type="submission" date="2023-12" db="EMBL/GenBank/DDBJ databases">
        <title>Novel species of the genus Arcicella isolated from rivers.</title>
        <authorList>
            <person name="Lu H."/>
        </authorList>
    </citation>
    <scope>NUCLEOTIDE SEQUENCE [LARGE SCALE GENOMIC DNA]</scope>
    <source>
        <strain evidence="1 2">LMG 21963</strain>
    </source>
</reference>
<dbReference type="EMBL" id="JAYFUL010000033">
    <property type="protein sequence ID" value="MEA5259587.1"/>
    <property type="molecule type" value="Genomic_DNA"/>
</dbReference>
<name>A0ABU5QR62_9BACT</name>
<dbReference type="Proteomes" id="UP001304671">
    <property type="component" value="Unassembled WGS sequence"/>
</dbReference>
<proteinExistence type="predicted"/>
<gene>
    <name evidence="1" type="ORF">VB264_17445</name>
</gene>
<organism evidence="1 2">
    <name type="scientific">Arcicella aquatica</name>
    <dbReference type="NCBI Taxonomy" id="217141"/>
    <lineage>
        <taxon>Bacteria</taxon>
        <taxon>Pseudomonadati</taxon>
        <taxon>Bacteroidota</taxon>
        <taxon>Cytophagia</taxon>
        <taxon>Cytophagales</taxon>
        <taxon>Flectobacillaceae</taxon>
        <taxon>Arcicella</taxon>
    </lineage>
</organism>
<keyword evidence="2" id="KW-1185">Reference proteome</keyword>
<sequence>MKIYQLLVMLYCLIFLGFKMDSKPKSIILVSRQSSLVYPMDFSRTIIHYFKGDMTLYSFQMEIDTVVEVEDISMGEKPIVWEEKESMNNNNANLNNYPKIEQYYLRKNGSSHALTFNPFLNGKEKKVDFVEFDMTTRYESNLMLVNMVASLNKKLIKSVQPSRNKWIDTYVMADGDKNKIDSIIITYDNRFNNIPFSFSRQLDKVHESKVVSLLIKHQVKIDDNNIAVENFYEIKENPIDNPQKIDSIFAELIPYLPK</sequence>
<comment type="caution">
    <text evidence="1">The sequence shown here is derived from an EMBL/GenBank/DDBJ whole genome shotgun (WGS) entry which is preliminary data.</text>
</comment>
<evidence type="ECO:0000313" key="1">
    <source>
        <dbReference type="EMBL" id="MEA5259587.1"/>
    </source>
</evidence>
<dbReference type="RefSeq" id="WP_323251342.1">
    <property type="nucleotide sequence ID" value="NZ_JAYFUL010000033.1"/>
</dbReference>
<evidence type="ECO:0000313" key="2">
    <source>
        <dbReference type="Proteomes" id="UP001304671"/>
    </source>
</evidence>